<organism evidence="1">
    <name type="scientific">termite gut metagenome</name>
    <dbReference type="NCBI Taxonomy" id="433724"/>
    <lineage>
        <taxon>unclassified sequences</taxon>
        <taxon>metagenomes</taxon>
        <taxon>organismal metagenomes</taxon>
    </lineage>
</organism>
<dbReference type="EMBL" id="SNRY01001314">
    <property type="protein sequence ID" value="KAA6331864.1"/>
    <property type="molecule type" value="Genomic_DNA"/>
</dbReference>
<sequence length="360" mass="39283">MAIKTTRTPSRAQMAVRVQFSNLGSTYQAMSEFFDGAYAPKPHAVNDYNLFVKYNLDKVPVYLTLTEAEAKACVVAPYKISHGVIRPIKMEVQGNGLISSIRVPAGFSITEDVTTLGEVSKALLSMNSYIHEGDQVSIVHLSQEVFTSDMLPYVSFKFHEFTLDKKSSEVFSQLVPSSLFYVNGGYIGTDANAEEGGMAYVLSRRSAGKLLVSTQFITLTPGNTMYKKYSSEEKLDEAIKSYGTAKTRLLEPGNTRMDAEDVYFSVNQVLNNGTLIPKGDEELSVSIGDSIQIKGTKLTETELKASVMTNPTANPTIVNLSVIGTVVVTSAELITITATKNLLICYLSRADSGAIVYNFS</sequence>
<evidence type="ECO:0000313" key="1">
    <source>
        <dbReference type="EMBL" id="KAA6331864.1"/>
    </source>
</evidence>
<protein>
    <submittedName>
        <fullName evidence="1">Uncharacterized protein</fullName>
    </submittedName>
</protein>
<name>A0A5J4RED3_9ZZZZ</name>
<proteinExistence type="predicted"/>
<reference evidence="1" key="1">
    <citation type="submission" date="2019-03" db="EMBL/GenBank/DDBJ databases">
        <title>Single cell metagenomics reveals metabolic interactions within the superorganism composed of flagellate Streblomastix strix and complex community of Bacteroidetes bacteria on its surface.</title>
        <authorList>
            <person name="Treitli S.C."/>
            <person name="Kolisko M."/>
            <person name="Husnik F."/>
            <person name="Keeling P."/>
            <person name="Hampl V."/>
        </authorList>
    </citation>
    <scope>NUCLEOTIDE SEQUENCE</scope>
    <source>
        <strain evidence="1">STM</strain>
    </source>
</reference>
<accession>A0A5J4RED3</accession>
<dbReference type="AlphaFoldDB" id="A0A5J4RED3"/>
<gene>
    <name evidence="1" type="ORF">EZS27_019573</name>
</gene>
<comment type="caution">
    <text evidence="1">The sequence shown here is derived from an EMBL/GenBank/DDBJ whole genome shotgun (WGS) entry which is preliminary data.</text>
</comment>